<name>A0A9N7N3Z0_STRHE</name>
<dbReference type="Proteomes" id="UP001153555">
    <property type="component" value="Unassembled WGS sequence"/>
</dbReference>
<keyword evidence="2" id="KW-1185">Reference proteome</keyword>
<reference evidence="1" key="1">
    <citation type="submission" date="2019-12" db="EMBL/GenBank/DDBJ databases">
        <authorList>
            <person name="Scholes J."/>
        </authorList>
    </citation>
    <scope>NUCLEOTIDE SEQUENCE</scope>
</reference>
<dbReference type="SUPFAM" id="SSF51735">
    <property type="entry name" value="NAD(P)-binding Rossmann-fold domains"/>
    <property type="match status" value="1"/>
</dbReference>
<feature type="non-terminal residue" evidence="1">
    <location>
        <position position="1"/>
    </location>
</feature>
<organism evidence="1 2">
    <name type="scientific">Striga hermonthica</name>
    <name type="common">Purple witchweed</name>
    <name type="synonym">Buchnera hermonthica</name>
    <dbReference type="NCBI Taxonomy" id="68872"/>
    <lineage>
        <taxon>Eukaryota</taxon>
        <taxon>Viridiplantae</taxon>
        <taxon>Streptophyta</taxon>
        <taxon>Embryophyta</taxon>
        <taxon>Tracheophyta</taxon>
        <taxon>Spermatophyta</taxon>
        <taxon>Magnoliopsida</taxon>
        <taxon>eudicotyledons</taxon>
        <taxon>Gunneridae</taxon>
        <taxon>Pentapetalae</taxon>
        <taxon>asterids</taxon>
        <taxon>lamiids</taxon>
        <taxon>Lamiales</taxon>
        <taxon>Orobanchaceae</taxon>
        <taxon>Buchnereae</taxon>
        <taxon>Striga</taxon>
    </lineage>
</organism>
<evidence type="ECO:0000313" key="2">
    <source>
        <dbReference type="Proteomes" id="UP001153555"/>
    </source>
</evidence>
<comment type="caution">
    <text evidence="1">The sequence shown here is derived from an EMBL/GenBank/DDBJ whole genome shotgun (WGS) entry which is preliminary data.</text>
</comment>
<gene>
    <name evidence="1" type="ORF">SHERM_22647</name>
</gene>
<proteinExistence type="predicted"/>
<dbReference type="Gene3D" id="3.40.50.720">
    <property type="entry name" value="NAD(P)-binding Rossmann-like Domain"/>
    <property type="match status" value="2"/>
</dbReference>
<dbReference type="AlphaFoldDB" id="A0A9N7N3Z0"/>
<accession>A0A9N7N3Z0</accession>
<dbReference type="InterPro" id="IPR036291">
    <property type="entry name" value="NAD(P)-bd_dom_sf"/>
</dbReference>
<dbReference type="EMBL" id="CACSLK010027593">
    <property type="protein sequence ID" value="CAA0826328.1"/>
    <property type="molecule type" value="Genomic_DNA"/>
</dbReference>
<protein>
    <submittedName>
        <fullName evidence="1">Dihydroflavonol-4-reductase</fullName>
    </submittedName>
</protein>
<feature type="non-terminal residue" evidence="1">
    <location>
        <position position="124"/>
    </location>
</feature>
<evidence type="ECO:0000313" key="1">
    <source>
        <dbReference type="EMBL" id="CAA0826328.1"/>
    </source>
</evidence>
<sequence>VYHWYSAVAAVDRCDGVFHVAAAVDFEERESEEVKARRVTIGTRAILQACGAVNSSARSGAPAAADKELLRSLRMFAEAYVVTNTATEILPLEFGEKNGLDVVVVMPWWVVGPFICPCCPNSIQ</sequence>
<dbReference type="OrthoDB" id="2735536at2759"/>